<dbReference type="InterPro" id="IPR038231">
    <property type="entry name" value="MepB-like_sf"/>
</dbReference>
<reference evidence="1 3" key="1">
    <citation type="submission" date="2018-06" db="EMBL/GenBank/DDBJ databases">
        <authorList>
            <consortium name="Pathogen Informatics"/>
            <person name="Doyle S."/>
        </authorList>
    </citation>
    <scope>NUCLEOTIDE SEQUENCE [LARGE SCALE GENOMIC DNA]</scope>
    <source>
        <strain evidence="1 3">NCTC10597</strain>
    </source>
</reference>
<comment type="caution">
    <text evidence="1">The sequence shown here is derived from an EMBL/GenBank/DDBJ whole genome shotgun (WGS) entry which is preliminary data.</text>
</comment>
<gene>
    <name evidence="2" type="ORF">DFR61_10338</name>
    <name evidence="1" type="ORF">NCTC10597_02247</name>
</gene>
<dbReference type="PIRSF" id="PIRSF032285">
    <property type="entry name" value="UCP032285"/>
    <property type="match status" value="1"/>
</dbReference>
<dbReference type="InterPro" id="IPR011235">
    <property type="entry name" value="MepB-like"/>
</dbReference>
<keyword evidence="4" id="KW-1185">Reference proteome</keyword>
<name>A0A8B4QCL2_9BACL</name>
<dbReference type="Proteomes" id="UP000294641">
    <property type="component" value="Unassembled WGS sequence"/>
</dbReference>
<accession>A0A8B4QCL2</accession>
<dbReference type="RefSeq" id="WP_240605499.1">
    <property type="nucleotide sequence ID" value="NZ_BJUE01000005.1"/>
</dbReference>
<evidence type="ECO:0000313" key="2">
    <source>
        <dbReference type="EMBL" id="TDR42663.1"/>
    </source>
</evidence>
<protein>
    <submittedName>
        <fullName evidence="1">MepB protein</fullName>
    </submittedName>
</protein>
<dbReference type="Gene3D" id="3.40.1350.140">
    <property type="entry name" value="MepB-like"/>
    <property type="match status" value="1"/>
</dbReference>
<dbReference type="EMBL" id="SNZG01000003">
    <property type="protein sequence ID" value="TDR42663.1"/>
    <property type="molecule type" value="Genomic_DNA"/>
</dbReference>
<evidence type="ECO:0000313" key="4">
    <source>
        <dbReference type="Proteomes" id="UP000294641"/>
    </source>
</evidence>
<evidence type="ECO:0000313" key="1">
    <source>
        <dbReference type="EMBL" id="STX10500.1"/>
    </source>
</evidence>
<dbReference type="Pfam" id="PF08877">
    <property type="entry name" value="MepB-like"/>
    <property type="match status" value="1"/>
</dbReference>
<dbReference type="Proteomes" id="UP000254330">
    <property type="component" value="Unassembled WGS sequence"/>
</dbReference>
<dbReference type="AlphaFoldDB" id="A0A8B4QCL2"/>
<sequence length="148" mass="17556">MSFLYKSIELMKQFTFATYTVLKEEIQNEEYEGLLIKSNEGVLRSRLAKKTPKKKGYFVAFWEKDAHNKNQAFHVDDEPQHYLIFVDDEGKKGMFVFPIARLEKQGILRNDVQKGKMAIRVYPSWESELNPTATKTQKWQNEYFYDLN</sequence>
<evidence type="ECO:0000313" key="3">
    <source>
        <dbReference type="Proteomes" id="UP000254330"/>
    </source>
</evidence>
<organism evidence="1 3">
    <name type="scientific">Kurthia zopfii</name>
    <dbReference type="NCBI Taxonomy" id="1650"/>
    <lineage>
        <taxon>Bacteria</taxon>
        <taxon>Bacillati</taxon>
        <taxon>Bacillota</taxon>
        <taxon>Bacilli</taxon>
        <taxon>Bacillales</taxon>
        <taxon>Caryophanaceae</taxon>
        <taxon>Kurthia</taxon>
    </lineage>
</organism>
<proteinExistence type="predicted"/>
<reference evidence="2 4" key="2">
    <citation type="submission" date="2019-03" db="EMBL/GenBank/DDBJ databases">
        <title>Genomic Encyclopedia of Type Strains, Phase IV (KMG-IV): sequencing the most valuable type-strain genomes for metagenomic binning, comparative biology and taxonomic classification.</title>
        <authorList>
            <person name="Goeker M."/>
        </authorList>
    </citation>
    <scope>NUCLEOTIDE SEQUENCE [LARGE SCALE GENOMIC DNA]</scope>
    <source>
        <strain evidence="2 4">DSM 20580</strain>
    </source>
</reference>
<dbReference type="EMBL" id="UGNP01000001">
    <property type="protein sequence ID" value="STX10500.1"/>
    <property type="molecule type" value="Genomic_DNA"/>
</dbReference>